<keyword evidence="4" id="KW-1134">Transmembrane beta strand</keyword>
<dbReference type="Gene3D" id="2.40.160.10">
    <property type="entry name" value="Porin"/>
    <property type="match status" value="1"/>
</dbReference>
<evidence type="ECO:0000256" key="5">
    <source>
        <dbReference type="ARBA" id="ARBA00022692"/>
    </source>
</evidence>
<dbReference type="EMBL" id="HG793129">
    <property type="protein sequence ID" value="CDK28049.1"/>
    <property type="molecule type" value="Genomic_DNA"/>
</dbReference>
<keyword evidence="3" id="KW-0813">Transport</keyword>
<dbReference type="GO" id="GO:0005741">
    <property type="term" value="C:mitochondrial outer membrane"/>
    <property type="evidence" value="ECO:0007669"/>
    <property type="project" value="UniProtKB-SubCell"/>
</dbReference>
<evidence type="ECO:0000313" key="12">
    <source>
        <dbReference type="Proteomes" id="UP000019384"/>
    </source>
</evidence>
<keyword evidence="12" id="KW-1185">Reference proteome</keyword>
<dbReference type="HOGENOM" id="CLU_044399_0_0_1"/>
<evidence type="ECO:0000256" key="9">
    <source>
        <dbReference type="ARBA" id="ARBA00023128"/>
    </source>
</evidence>
<dbReference type="OrthoDB" id="7827681at2759"/>
<dbReference type="InterPro" id="IPR023614">
    <property type="entry name" value="Porin_dom_sf"/>
</dbReference>
<organism evidence="11 12">
    <name type="scientific">Kuraishia capsulata CBS 1993</name>
    <dbReference type="NCBI Taxonomy" id="1382522"/>
    <lineage>
        <taxon>Eukaryota</taxon>
        <taxon>Fungi</taxon>
        <taxon>Dikarya</taxon>
        <taxon>Ascomycota</taxon>
        <taxon>Saccharomycotina</taxon>
        <taxon>Pichiomycetes</taxon>
        <taxon>Pichiales</taxon>
        <taxon>Pichiaceae</taxon>
        <taxon>Kuraishia</taxon>
    </lineage>
</organism>
<evidence type="ECO:0000256" key="6">
    <source>
        <dbReference type="ARBA" id="ARBA00022787"/>
    </source>
</evidence>
<evidence type="ECO:0000256" key="3">
    <source>
        <dbReference type="ARBA" id="ARBA00022448"/>
    </source>
</evidence>
<keyword evidence="5" id="KW-0812">Transmembrane</keyword>
<evidence type="ECO:0008006" key="13">
    <source>
        <dbReference type="Google" id="ProtNLM"/>
    </source>
</evidence>
<evidence type="ECO:0000256" key="4">
    <source>
        <dbReference type="ARBA" id="ARBA00022452"/>
    </source>
</evidence>
<keyword evidence="10" id="KW-0472">Membrane</keyword>
<reference evidence="11" key="2">
    <citation type="submission" date="2014-02" db="EMBL/GenBank/DDBJ databases">
        <title>Complete DNA sequence of /Kuraishia capsulata/ illustrates novel genomic features among budding yeasts (/Saccharomycotina/).</title>
        <authorList>
            <person name="Morales L."/>
            <person name="Noel B."/>
            <person name="Porcel B."/>
            <person name="Marcet-Houben M."/>
            <person name="Hullo M-F."/>
            <person name="Sacerdot C."/>
            <person name="Tekaia F."/>
            <person name="Leh-Louis V."/>
            <person name="Despons L."/>
            <person name="Khanna V."/>
            <person name="Aury J-M."/>
            <person name="Barbe V."/>
            <person name="Couloux A."/>
            <person name="Labadie K."/>
            <person name="Pelletier E."/>
            <person name="Souciet J-L."/>
            <person name="Boekhout T."/>
            <person name="Gabaldon T."/>
            <person name="Wincker P."/>
            <person name="Dujon B."/>
        </authorList>
    </citation>
    <scope>NUCLEOTIDE SEQUENCE</scope>
    <source>
        <strain evidence="11">CBS 1993</strain>
    </source>
</reference>
<dbReference type="CDD" id="cd07306">
    <property type="entry name" value="Porin3_VDAC"/>
    <property type="match status" value="1"/>
</dbReference>
<evidence type="ECO:0000256" key="10">
    <source>
        <dbReference type="ARBA" id="ARBA00023136"/>
    </source>
</evidence>
<dbReference type="AlphaFoldDB" id="W6MN48"/>
<dbReference type="Proteomes" id="UP000019384">
    <property type="component" value="Unassembled WGS sequence"/>
</dbReference>
<dbReference type="FunFam" id="2.40.160.10:FF:000012">
    <property type="entry name" value="Voltage-dependent anion-selective channel"/>
    <property type="match status" value="1"/>
</dbReference>
<evidence type="ECO:0000256" key="2">
    <source>
        <dbReference type="ARBA" id="ARBA00007780"/>
    </source>
</evidence>
<comment type="subcellular location">
    <subcellularLocation>
        <location evidence="1">Mitochondrion outer membrane</location>
    </subcellularLocation>
</comment>
<dbReference type="Pfam" id="PF01459">
    <property type="entry name" value="Porin_3"/>
    <property type="match status" value="1"/>
</dbReference>
<proteinExistence type="inferred from homology"/>
<reference evidence="11" key="1">
    <citation type="submission" date="2013-12" db="EMBL/GenBank/DDBJ databases">
        <authorList>
            <person name="Genoscope - CEA"/>
        </authorList>
    </citation>
    <scope>NUCLEOTIDE SEQUENCE</scope>
    <source>
        <strain evidence="11">CBS 1993</strain>
    </source>
</reference>
<name>W6MN48_9ASCO</name>
<keyword evidence="8" id="KW-0626">Porin</keyword>
<dbReference type="PRINTS" id="PR00185">
    <property type="entry name" value="EUKARYTPORIN"/>
</dbReference>
<dbReference type="PANTHER" id="PTHR11743:SF70">
    <property type="entry name" value="GH26960P-RELATED"/>
    <property type="match status" value="1"/>
</dbReference>
<evidence type="ECO:0000313" key="11">
    <source>
        <dbReference type="EMBL" id="CDK28049.1"/>
    </source>
</evidence>
<accession>W6MN48</accession>
<dbReference type="GO" id="GO:0008308">
    <property type="term" value="F:voltage-gated monoatomic anion channel activity"/>
    <property type="evidence" value="ECO:0007669"/>
    <property type="project" value="InterPro"/>
</dbReference>
<keyword evidence="6" id="KW-1000">Mitochondrion outer membrane</keyword>
<comment type="similarity">
    <text evidence="2">Belongs to the eukaryotic mitochondrial porin family.</text>
</comment>
<dbReference type="RefSeq" id="XP_022460041.1">
    <property type="nucleotide sequence ID" value="XM_022600724.1"/>
</dbReference>
<dbReference type="GO" id="GO:0046930">
    <property type="term" value="C:pore complex"/>
    <property type="evidence" value="ECO:0007669"/>
    <property type="project" value="UniProtKB-KW"/>
</dbReference>
<dbReference type="PANTHER" id="PTHR11743">
    <property type="entry name" value="VOLTAGE-DEPENDENT ANION-SELECTIVE CHANNEL"/>
    <property type="match status" value="1"/>
</dbReference>
<dbReference type="InterPro" id="IPR001925">
    <property type="entry name" value="Porin_Euk"/>
</dbReference>
<protein>
    <recommendedName>
        <fullName evidence="13">Mitochondrial outer membrane protein porin</fullName>
    </recommendedName>
</protein>
<dbReference type="GO" id="GO:0015288">
    <property type="term" value="F:porin activity"/>
    <property type="evidence" value="ECO:0007669"/>
    <property type="project" value="UniProtKB-KW"/>
</dbReference>
<keyword evidence="7" id="KW-0406">Ion transport</keyword>
<dbReference type="GeneID" id="34521429"/>
<evidence type="ECO:0000256" key="8">
    <source>
        <dbReference type="ARBA" id="ARBA00023114"/>
    </source>
</evidence>
<dbReference type="InterPro" id="IPR027246">
    <property type="entry name" value="Porin_Euk/Tom40"/>
</dbReference>
<dbReference type="STRING" id="1382522.W6MN48"/>
<evidence type="ECO:0000256" key="7">
    <source>
        <dbReference type="ARBA" id="ARBA00023065"/>
    </source>
</evidence>
<sequence>MAPPAFSDIAKETNDVLGRDFFHLAPVSVDFKSVAPNGVAFTTKGKTANGKTSASLEAKYSDKPTGVTVTQGWNTANALDTKFEVVDALSPGLKSELSTSIVPGGKKDAKLNLYFSQPIVNARAFVDLLKGPVFNGDITVGQDGFTTGVSLAYDVKSAVLTNYSAGIGYKAPVYAISLIASNNLQLFSAGYYHKVSPTVEVGAKGTYDSKKATAPNPVAIEIATKYQLDPSAFFKVKVADSGVASLAYSQNLRPGVKLGLGAAIDTLKLSESAHKFGLSLSFSA</sequence>
<keyword evidence="9" id="KW-0496">Mitochondrion</keyword>
<evidence type="ECO:0000256" key="1">
    <source>
        <dbReference type="ARBA" id="ARBA00004294"/>
    </source>
</evidence>
<gene>
    <name evidence="11" type="ORF">KUCA_T00004030001</name>
</gene>